<keyword evidence="1 3" id="KW-0853">WD repeat</keyword>
<evidence type="ECO:0000256" key="1">
    <source>
        <dbReference type="ARBA" id="ARBA00022574"/>
    </source>
</evidence>
<organism evidence="5 6">
    <name type="scientific">Smittium megazygosporum</name>
    <dbReference type="NCBI Taxonomy" id="133381"/>
    <lineage>
        <taxon>Eukaryota</taxon>
        <taxon>Fungi</taxon>
        <taxon>Fungi incertae sedis</taxon>
        <taxon>Zoopagomycota</taxon>
        <taxon>Kickxellomycotina</taxon>
        <taxon>Harpellomycetes</taxon>
        <taxon>Harpellales</taxon>
        <taxon>Legeriomycetaceae</taxon>
        <taxon>Smittium</taxon>
    </lineage>
</organism>
<dbReference type="STRING" id="133381.A0A2T9ZCU5"/>
<dbReference type="PANTHER" id="PTHR19848">
    <property type="entry name" value="WD40 REPEAT PROTEIN"/>
    <property type="match status" value="1"/>
</dbReference>
<dbReference type="EMBL" id="MBFS01000492">
    <property type="protein sequence ID" value="PVV02367.1"/>
    <property type="molecule type" value="Genomic_DNA"/>
</dbReference>
<dbReference type="OrthoDB" id="7668193at2759"/>
<feature type="region of interest" description="Disordered" evidence="4">
    <location>
        <begin position="216"/>
        <end position="236"/>
    </location>
</feature>
<reference evidence="5 6" key="1">
    <citation type="journal article" date="2018" name="MBio">
        <title>Comparative Genomics Reveals the Core Gene Toolbox for the Fungus-Insect Symbiosis.</title>
        <authorList>
            <person name="Wang Y."/>
            <person name="Stata M."/>
            <person name="Wang W."/>
            <person name="Stajich J.E."/>
            <person name="White M.M."/>
            <person name="Moncalvo J.M."/>
        </authorList>
    </citation>
    <scope>NUCLEOTIDE SEQUENCE [LARGE SCALE GENOMIC DNA]</scope>
    <source>
        <strain evidence="5 6">SC-DP-2</strain>
    </source>
</reference>
<comment type="caution">
    <text evidence="5">The sequence shown here is derived from an EMBL/GenBank/DDBJ whole genome shotgun (WGS) entry which is preliminary data.</text>
</comment>
<dbReference type="PROSITE" id="PS00678">
    <property type="entry name" value="WD_REPEATS_1"/>
    <property type="match status" value="1"/>
</dbReference>
<feature type="repeat" description="WD" evidence="3">
    <location>
        <begin position="13"/>
        <end position="45"/>
    </location>
</feature>
<evidence type="ECO:0000256" key="4">
    <source>
        <dbReference type="SAM" id="MobiDB-lite"/>
    </source>
</evidence>
<sequence length="457" mass="50549">MLFASNSEPSFVLRGHSSPVNSIDSFGSTLLVSGDQNGTIVAWNLVLKKKILKLEKAHSSSILSLNIFYQSQYSRFLIISATIELLASFNIDSISFTRFTFLSTENDDWLVYLDDSETNKIGRLNLNSESISELKPVFFNLAMLMALKLLQSPEKLILVCGYEDGSLATYSLHPGLESFSLIDSVLLDQASPLDLDCIVIPPNFIRLMKDSKLDSNQRSSSLEGGNPTENSKNSDASIAQQENLLASINSDNSVLLAIGGSSKIVFIKLLSNDGLFKTPFQKFSLKNYGINSLRFFTSSSSALKQGHTQSNLCKYQILVALACWDHRVRVLNVSDGSVETNINFHSGPSTCISFASPFSSFISSSHQANLHGDQISPRLFPDCKYSSIKTRNFVKSSTENSDKEVQLSDLDSSKCLYYLNSDSSNIQTNASRILQNINTTWLIASSQDHRISLWKLS</sequence>
<dbReference type="InterPro" id="IPR019775">
    <property type="entry name" value="WD40_repeat_CS"/>
</dbReference>
<gene>
    <name evidence="5" type="ORF">BB560_003184</name>
</gene>
<dbReference type="Pfam" id="PF00400">
    <property type="entry name" value="WD40"/>
    <property type="match status" value="1"/>
</dbReference>
<protein>
    <submittedName>
        <fullName evidence="5">Uncharacterized protein</fullName>
    </submittedName>
</protein>
<dbReference type="PANTHER" id="PTHR19848:SF8">
    <property type="entry name" value="F-BOX AND WD REPEAT DOMAIN CONTAINING 7"/>
    <property type="match status" value="1"/>
</dbReference>
<name>A0A2T9ZCU5_9FUNG</name>
<evidence type="ECO:0000256" key="3">
    <source>
        <dbReference type="PROSITE-ProRule" id="PRU00221"/>
    </source>
</evidence>
<dbReference type="InterPro" id="IPR036322">
    <property type="entry name" value="WD40_repeat_dom_sf"/>
</dbReference>
<dbReference type="SUPFAM" id="SSF50978">
    <property type="entry name" value="WD40 repeat-like"/>
    <property type="match status" value="1"/>
</dbReference>
<dbReference type="Proteomes" id="UP000245609">
    <property type="component" value="Unassembled WGS sequence"/>
</dbReference>
<dbReference type="AlphaFoldDB" id="A0A2T9ZCU5"/>
<evidence type="ECO:0000256" key="2">
    <source>
        <dbReference type="ARBA" id="ARBA00022737"/>
    </source>
</evidence>
<evidence type="ECO:0000313" key="6">
    <source>
        <dbReference type="Proteomes" id="UP000245609"/>
    </source>
</evidence>
<evidence type="ECO:0000313" key="5">
    <source>
        <dbReference type="EMBL" id="PVV02367.1"/>
    </source>
</evidence>
<keyword evidence="2" id="KW-0677">Repeat</keyword>
<dbReference type="SMART" id="SM00320">
    <property type="entry name" value="WD40"/>
    <property type="match status" value="3"/>
</dbReference>
<keyword evidence="6" id="KW-1185">Reference proteome</keyword>
<proteinExistence type="predicted"/>
<dbReference type="InterPro" id="IPR001680">
    <property type="entry name" value="WD40_rpt"/>
</dbReference>
<dbReference type="PROSITE" id="PS50082">
    <property type="entry name" value="WD_REPEATS_2"/>
    <property type="match status" value="1"/>
</dbReference>
<dbReference type="InterPro" id="IPR015943">
    <property type="entry name" value="WD40/YVTN_repeat-like_dom_sf"/>
</dbReference>
<accession>A0A2T9ZCU5</accession>
<dbReference type="Gene3D" id="2.130.10.10">
    <property type="entry name" value="YVTN repeat-like/Quinoprotein amine dehydrogenase"/>
    <property type="match status" value="2"/>
</dbReference>